<dbReference type="RefSeq" id="WP_290272581.1">
    <property type="nucleotide sequence ID" value="NZ_JAUFQP010000013.1"/>
</dbReference>
<evidence type="ECO:0000313" key="8">
    <source>
        <dbReference type="Proteomes" id="UP001589590"/>
    </source>
</evidence>
<dbReference type="InterPro" id="IPR036388">
    <property type="entry name" value="WH-like_DNA-bd_sf"/>
</dbReference>
<dbReference type="Gene3D" id="1.10.10.10">
    <property type="entry name" value="Winged helix-like DNA-binding domain superfamily/Winged helix DNA-binding domain"/>
    <property type="match status" value="1"/>
</dbReference>
<feature type="domain" description="RNA polymerase sigma factor 70 region 4 type 2" evidence="6">
    <location>
        <begin position="124"/>
        <end position="175"/>
    </location>
</feature>
<dbReference type="PANTHER" id="PTHR43133">
    <property type="entry name" value="RNA POLYMERASE ECF-TYPE SIGMA FACTO"/>
    <property type="match status" value="1"/>
</dbReference>
<evidence type="ECO:0000259" key="6">
    <source>
        <dbReference type="Pfam" id="PF08281"/>
    </source>
</evidence>
<dbReference type="Pfam" id="PF04542">
    <property type="entry name" value="Sigma70_r2"/>
    <property type="match status" value="1"/>
</dbReference>
<dbReference type="SUPFAM" id="SSF88946">
    <property type="entry name" value="Sigma2 domain of RNA polymerase sigma factors"/>
    <property type="match status" value="1"/>
</dbReference>
<dbReference type="InterPro" id="IPR039425">
    <property type="entry name" value="RNA_pol_sigma-70-like"/>
</dbReference>
<dbReference type="InterPro" id="IPR007627">
    <property type="entry name" value="RNA_pol_sigma70_r2"/>
</dbReference>
<proteinExistence type="inferred from homology"/>
<sequence>MIPKNLEKISDTSLLILVKEGNELAFRQIYNRYWHPLYNYALNILEDKGLTEDTIQEVFIKIWTNRETTQIERLKNYLFNAVRNNALLKIRDNKFSALNEQIVSTLSLTPEGEQKLNLEDLTFLIEDAASHLPEKRRVIFIMSRLQNYSITEIADFFNISHRSVENQLYLASKELRSVLRKSLNFLVIFWNI</sequence>
<keyword evidence="3" id="KW-0731">Sigma factor</keyword>
<dbReference type="NCBIfam" id="TIGR02937">
    <property type="entry name" value="sigma70-ECF"/>
    <property type="match status" value="1"/>
</dbReference>
<name>A0ABV5H050_9FLAO</name>
<reference evidence="7 8" key="1">
    <citation type="submission" date="2024-09" db="EMBL/GenBank/DDBJ databases">
        <authorList>
            <person name="Sun Q."/>
            <person name="Mori K."/>
        </authorList>
    </citation>
    <scope>NUCLEOTIDE SEQUENCE [LARGE SCALE GENOMIC DNA]</scope>
    <source>
        <strain evidence="7 8">CECT 8300</strain>
    </source>
</reference>
<dbReference type="NCBIfam" id="TIGR02985">
    <property type="entry name" value="Sig70_bacteroi1"/>
    <property type="match status" value="1"/>
</dbReference>
<evidence type="ECO:0000256" key="4">
    <source>
        <dbReference type="ARBA" id="ARBA00023163"/>
    </source>
</evidence>
<evidence type="ECO:0000256" key="3">
    <source>
        <dbReference type="ARBA" id="ARBA00023082"/>
    </source>
</evidence>
<dbReference type="InterPro" id="IPR013249">
    <property type="entry name" value="RNA_pol_sigma70_r4_t2"/>
</dbReference>
<dbReference type="Gene3D" id="1.10.1740.10">
    <property type="match status" value="1"/>
</dbReference>
<evidence type="ECO:0000256" key="1">
    <source>
        <dbReference type="ARBA" id="ARBA00010641"/>
    </source>
</evidence>
<accession>A0ABV5H050</accession>
<dbReference type="PANTHER" id="PTHR43133:SF46">
    <property type="entry name" value="RNA POLYMERASE SIGMA-70 FACTOR ECF SUBFAMILY"/>
    <property type="match status" value="1"/>
</dbReference>
<keyword evidence="8" id="KW-1185">Reference proteome</keyword>
<gene>
    <name evidence="7" type="ORF">ACFFU1_09645</name>
</gene>
<dbReference type="Proteomes" id="UP001589590">
    <property type="component" value="Unassembled WGS sequence"/>
</dbReference>
<evidence type="ECO:0000313" key="7">
    <source>
        <dbReference type="EMBL" id="MFB9105163.1"/>
    </source>
</evidence>
<evidence type="ECO:0000259" key="5">
    <source>
        <dbReference type="Pfam" id="PF04542"/>
    </source>
</evidence>
<organism evidence="7 8">
    <name type="scientific">Algibacter miyuki</name>
    <dbReference type="NCBI Taxonomy" id="1306933"/>
    <lineage>
        <taxon>Bacteria</taxon>
        <taxon>Pseudomonadati</taxon>
        <taxon>Bacteroidota</taxon>
        <taxon>Flavobacteriia</taxon>
        <taxon>Flavobacteriales</taxon>
        <taxon>Flavobacteriaceae</taxon>
        <taxon>Algibacter</taxon>
    </lineage>
</organism>
<dbReference type="InterPro" id="IPR013325">
    <property type="entry name" value="RNA_pol_sigma_r2"/>
</dbReference>
<dbReference type="Pfam" id="PF08281">
    <property type="entry name" value="Sigma70_r4_2"/>
    <property type="match status" value="1"/>
</dbReference>
<protein>
    <submittedName>
        <fullName evidence="7">RNA polymerase sigma factor</fullName>
    </submittedName>
</protein>
<dbReference type="EMBL" id="JBHMFA010000005">
    <property type="protein sequence ID" value="MFB9105163.1"/>
    <property type="molecule type" value="Genomic_DNA"/>
</dbReference>
<dbReference type="SUPFAM" id="SSF88659">
    <property type="entry name" value="Sigma3 and sigma4 domains of RNA polymerase sigma factors"/>
    <property type="match status" value="1"/>
</dbReference>
<dbReference type="InterPro" id="IPR014284">
    <property type="entry name" value="RNA_pol_sigma-70_dom"/>
</dbReference>
<feature type="domain" description="RNA polymerase sigma-70 region 2" evidence="5">
    <location>
        <begin position="30"/>
        <end position="94"/>
    </location>
</feature>
<comment type="similarity">
    <text evidence="1">Belongs to the sigma-70 factor family. ECF subfamily.</text>
</comment>
<evidence type="ECO:0000256" key="2">
    <source>
        <dbReference type="ARBA" id="ARBA00023015"/>
    </source>
</evidence>
<comment type="caution">
    <text evidence="7">The sequence shown here is derived from an EMBL/GenBank/DDBJ whole genome shotgun (WGS) entry which is preliminary data.</text>
</comment>
<dbReference type="InterPro" id="IPR014327">
    <property type="entry name" value="RNA_pol_sigma70_bacteroid"/>
</dbReference>
<keyword evidence="4" id="KW-0804">Transcription</keyword>
<keyword evidence="2" id="KW-0805">Transcription regulation</keyword>
<dbReference type="InterPro" id="IPR013324">
    <property type="entry name" value="RNA_pol_sigma_r3/r4-like"/>
</dbReference>